<dbReference type="EMBL" id="CP011801">
    <property type="protein sequence ID" value="ALA60124.1"/>
    <property type="molecule type" value="Genomic_DNA"/>
</dbReference>
<evidence type="ECO:0000313" key="2">
    <source>
        <dbReference type="Proteomes" id="UP000069205"/>
    </source>
</evidence>
<dbReference type="AlphaFoldDB" id="A0A0K2GH00"/>
<dbReference type="PATRIC" id="fig|42253.5.peg.3683"/>
<gene>
    <name evidence="1" type="ORF">NITMOv2_3733</name>
</gene>
<protein>
    <submittedName>
        <fullName evidence="1">Uncharacterized protein</fullName>
    </submittedName>
</protein>
<sequence length="77" mass="8695">MGGDQERELLKRAEEQFDVFITADQQLRYQQNLSGRKLAVMVIPTNQVRTVVALLPAIEEALERAQTVGFIEIPLPT</sequence>
<accession>A0A0K2GH00</accession>
<dbReference type="RefSeq" id="WP_053381026.1">
    <property type="nucleotide sequence ID" value="NZ_CP011801.1"/>
</dbReference>
<dbReference type="Proteomes" id="UP000069205">
    <property type="component" value="Chromosome"/>
</dbReference>
<evidence type="ECO:0000313" key="1">
    <source>
        <dbReference type="EMBL" id="ALA60124.1"/>
    </source>
</evidence>
<dbReference type="KEGG" id="nmv:NITMOv2_3733"/>
<organism evidence="1 2">
    <name type="scientific">Nitrospira moscoviensis</name>
    <dbReference type="NCBI Taxonomy" id="42253"/>
    <lineage>
        <taxon>Bacteria</taxon>
        <taxon>Pseudomonadati</taxon>
        <taxon>Nitrospirota</taxon>
        <taxon>Nitrospiria</taxon>
        <taxon>Nitrospirales</taxon>
        <taxon>Nitrospiraceae</taxon>
        <taxon>Nitrospira</taxon>
    </lineage>
</organism>
<proteinExistence type="predicted"/>
<name>A0A0K2GH00_NITMO</name>
<dbReference type="STRING" id="42253.NITMOv2_3733"/>
<reference evidence="1 2" key="1">
    <citation type="journal article" date="2015" name="Proc. Natl. Acad. Sci. U.S.A.">
        <title>Expanded metabolic versatility of ubiquitous nitrite-oxidizing bacteria from the genus Nitrospira.</title>
        <authorList>
            <person name="Koch H."/>
            <person name="Lucker S."/>
            <person name="Albertsen M."/>
            <person name="Kitzinger K."/>
            <person name="Herbold C."/>
            <person name="Spieck E."/>
            <person name="Nielsen P.H."/>
            <person name="Wagner M."/>
            <person name="Daims H."/>
        </authorList>
    </citation>
    <scope>NUCLEOTIDE SEQUENCE [LARGE SCALE GENOMIC DNA]</scope>
    <source>
        <strain evidence="1 2">NSP M-1</strain>
    </source>
</reference>
<keyword evidence="2" id="KW-1185">Reference proteome</keyword>
<dbReference type="OrthoDB" id="8085537at2"/>